<reference evidence="4 5" key="1">
    <citation type="journal article" date="2017" name="J. Fish Dis.">
        <title>Comparative assessment of Vibrio virulence in marine fish larvae.</title>
        <authorList>
            <person name="Ronneseth A."/>
            <person name="Castillo D."/>
            <person name="D'Alvise P."/>
            <person name="Tonnesen O."/>
            <person name="Haugland G."/>
            <person name="Grotkjaer T."/>
            <person name="Engell-Sorensen K."/>
            <person name="Norremark L."/>
            <person name="Bergh O."/>
            <person name="Wergeland H.I."/>
            <person name="Gram L."/>
        </authorList>
    </citation>
    <scope>NUCLEOTIDE SEQUENCE [LARGE SCALE GENOMIC DNA]</scope>
    <source>
        <strain evidence="4 5">90-11-286</strain>
    </source>
</reference>
<keyword evidence="1" id="KW-1133">Transmembrane helix</keyword>
<dbReference type="Proteomes" id="UP000078309">
    <property type="component" value="Unassembled WGS sequence"/>
</dbReference>
<dbReference type="SUPFAM" id="SSF103481">
    <property type="entry name" value="Multidrug resistance efflux transporter EmrE"/>
    <property type="match status" value="2"/>
</dbReference>
<feature type="transmembrane region" description="Helical" evidence="1">
    <location>
        <begin position="177"/>
        <end position="198"/>
    </location>
</feature>
<proteinExistence type="predicted"/>
<keyword evidence="1" id="KW-0472">Membrane</keyword>
<dbReference type="PANTHER" id="PTHR22911">
    <property type="entry name" value="ACYL-MALONYL CONDENSING ENZYME-RELATED"/>
    <property type="match status" value="1"/>
</dbReference>
<gene>
    <name evidence="3" type="ORF">EAY46_03030</name>
    <name evidence="4" type="ORF">PL14_09285</name>
</gene>
<evidence type="ECO:0000259" key="2">
    <source>
        <dbReference type="Pfam" id="PF00892"/>
    </source>
</evidence>
<evidence type="ECO:0000313" key="6">
    <source>
        <dbReference type="Proteomes" id="UP000726136"/>
    </source>
</evidence>
<name>A0ABD4QVG8_VIBAN</name>
<feature type="domain" description="EamA" evidence="2">
    <location>
        <begin position="147"/>
        <end position="270"/>
    </location>
</feature>
<dbReference type="Proteomes" id="UP000726136">
    <property type="component" value="Unassembled WGS sequence"/>
</dbReference>
<dbReference type="AlphaFoldDB" id="A0ABD4QVG8"/>
<feature type="domain" description="EamA" evidence="2">
    <location>
        <begin position="8"/>
        <end position="139"/>
    </location>
</feature>
<feature type="transmembrane region" description="Helical" evidence="1">
    <location>
        <begin position="77"/>
        <end position="94"/>
    </location>
</feature>
<dbReference type="Pfam" id="PF00892">
    <property type="entry name" value="EamA"/>
    <property type="match status" value="2"/>
</dbReference>
<comment type="caution">
    <text evidence="4">The sequence shown here is derived from an EMBL/GenBank/DDBJ whole genome shotgun (WGS) entry which is preliminary data.</text>
</comment>
<accession>A0ABD4QVG8</accession>
<dbReference type="RefSeq" id="WP_064626653.1">
    <property type="nucleotide sequence ID" value="NZ_CP022100.1"/>
</dbReference>
<evidence type="ECO:0000313" key="4">
    <source>
        <dbReference type="EMBL" id="MBT2918881.1"/>
    </source>
</evidence>
<dbReference type="InterPro" id="IPR000620">
    <property type="entry name" value="EamA_dom"/>
</dbReference>
<feature type="transmembrane region" description="Helical" evidence="1">
    <location>
        <begin position="37"/>
        <end position="56"/>
    </location>
</feature>
<feature type="transmembrane region" description="Helical" evidence="1">
    <location>
        <begin position="236"/>
        <end position="253"/>
    </location>
</feature>
<dbReference type="PANTHER" id="PTHR22911:SF103">
    <property type="entry name" value="BLR2811 PROTEIN"/>
    <property type="match status" value="1"/>
</dbReference>
<reference evidence="4" key="3">
    <citation type="submission" date="2021-05" db="EMBL/GenBank/DDBJ databases">
        <authorList>
            <person name="Kalatzis P.G."/>
            <person name="Castillo D."/>
            <person name="D'Alvise P."/>
            <person name="Middelboe M."/>
            <person name="Gram L."/>
        </authorList>
    </citation>
    <scope>NUCLEOTIDE SEQUENCE</scope>
    <source>
        <strain evidence="4">90-11-286</strain>
    </source>
</reference>
<organism evidence="4 5">
    <name type="scientific">Vibrio anguillarum</name>
    <name type="common">Listonella anguillarum</name>
    <dbReference type="NCBI Taxonomy" id="55601"/>
    <lineage>
        <taxon>Bacteria</taxon>
        <taxon>Pseudomonadati</taxon>
        <taxon>Pseudomonadota</taxon>
        <taxon>Gammaproteobacteria</taxon>
        <taxon>Vibrionales</taxon>
        <taxon>Vibrionaceae</taxon>
        <taxon>Vibrio</taxon>
    </lineage>
</organism>
<keyword evidence="6" id="KW-1185">Reference proteome</keyword>
<feature type="transmembrane region" description="Helical" evidence="1">
    <location>
        <begin position="204"/>
        <end position="224"/>
    </location>
</feature>
<dbReference type="EMBL" id="JAHGUI010000033">
    <property type="protein sequence ID" value="MBT2918881.1"/>
    <property type="molecule type" value="Genomic_DNA"/>
</dbReference>
<evidence type="ECO:0000313" key="5">
    <source>
        <dbReference type="Proteomes" id="UP000078309"/>
    </source>
</evidence>
<feature type="transmembrane region" description="Helical" evidence="1">
    <location>
        <begin position="146"/>
        <end position="165"/>
    </location>
</feature>
<sequence length="289" mass="31706">MSFPVVNLAIIFLILGNLAASLSDVAVKLLNGEVSAFQYIFIRQLFSTLVIYPLWLKQSKQKRKLYSAKLNLFRAHLIIIGSGCMVIAITHLTLATANAIFHAAPLMMLPLSILLLQEKLTIKSSVLSLIGFSGVIVVLRPSEFELAVVFALVTTFTIALFNLTAKKLPTEQTVVSTLFWTSLLSLPISGCLAIFHWVPLSTTNLLFILASATLVLTYNGLAVASYQRAPANSIALAENSGLVFVTLFGVTLFNEVPDFFTILGILMIILPLLPWKMLLQVNRLNQPSE</sequence>
<reference evidence="3 6" key="2">
    <citation type="journal article" date="2021" name="PeerJ">
        <title>Analysis of 44 Vibrio anguillarum genomes reveals high genetic diversity.</title>
        <authorList>
            <person name="Hansen M.J."/>
            <person name="Dalsgaard I."/>
        </authorList>
    </citation>
    <scope>NUCLEOTIDE SEQUENCE [LARGE SCALE GENOMIC DNA]</scope>
    <source>
        <strain evidence="3 6">040915-1/1B</strain>
    </source>
</reference>
<keyword evidence="1" id="KW-0812">Transmembrane</keyword>
<evidence type="ECO:0000313" key="3">
    <source>
        <dbReference type="EMBL" id="MBF4372060.1"/>
    </source>
</evidence>
<evidence type="ECO:0000256" key="1">
    <source>
        <dbReference type="SAM" id="Phobius"/>
    </source>
</evidence>
<feature type="transmembrane region" description="Helical" evidence="1">
    <location>
        <begin position="259"/>
        <end position="279"/>
    </location>
</feature>
<protein>
    <submittedName>
        <fullName evidence="4">DMT family transporter</fullName>
    </submittedName>
</protein>
<dbReference type="EMBL" id="RDPI01000003">
    <property type="protein sequence ID" value="MBF4372060.1"/>
    <property type="molecule type" value="Genomic_DNA"/>
</dbReference>
<dbReference type="InterPro" id="IPR037185">
    <property type="entry name" value="EmrE-like"/>
</dbReference>